<reference evidence="1" key="1">
    <citation type="submission" date="2022-10" db="EMBL/GenBank/DDBJ databases">
        <title>Chryseobacterium sp. nov., a novel bacterial species.</title>
        <authorList>
            <person name="Cao Y."/>
        </authorList>
    </citation>
    <scope>NUCLEOTIDE SEQUENCE</scope>
    <source>
        <strain evidence="1">CCTCC AB2015118</strain>
    </source>
</reference>
<dbReference type="RefSeq" id="WP_267265987.1">
    <property type="nucleotide sequence ID" value="NZ_JAOVZW010000013.1"/>
</dbReference>
<name>A0ABT3XRE8_9FLAO</name>
<accession>A0ABT3XRE8</accession>
<dbReference type="Proteomes" id="UP001073122">
    <property type="component" value="Unassembled WGS sequence"/>
</dbReference>
<dbReference type="Pfam" id="PF09357">
    <property type="entry name" value="RteC"/>
    <property type="match status" value="1"/>
</dbReference>
<evidence type="ECO:0000313" key="2">
    <source>
        <dbReference type="Proteomes" id="UP001073122"/>
    </source>
</evidence>
<organism evidence="1 2">
    <name type="scientific">Chryseobacterium formosus</name>
    <dbReference type="NCBI Taxonomy" id="1537363"/>
    <lineage>
        <taxon>Bacteria</taxon>
        <taxon>Pseudomonadati</taxon>
        <taxon>Bacteroidota</taxon>
        <taxon>Flavobacteriia</taxon>
        <taxon>Flavobacteriales</taxon>
        <taxon>Weeksellaceae</taxon>
        <taxon>Chryseobacterium group</taxon>
        <taxon>Chryseobacterium</taxon>
    </lineage>
</organism>
<dbReference type="EMBL" id="JAOVZW010000013">
    <property type="protein sequence ID" value="MCX8524703.1"/>
    <property type="molecule type" value="Genomic_DNA"/>
</dbReference>
<dbReference type="InterPro" id="IPR018534">
    <property type="entry name" value="Tet_reg_excision_RteC"/>
</dbReference>
<keyword evidence="2" id="KW-1185">Reference proteome</keyword>
<evidence type="ECO:0000313" key="1">
    <source>
        <dbReference type="EMBL" id="MCX8524703.1"/>
    </source>
</evidence>
<sequence length="263" mass="31435">MLTELEFSYKTDPIAMYERSLIEIDEVVRKLKSKAIRYKFASLADEVYFFKELKPLFISQFIYHTRLLSIEVAKPNAGKVVLKEYYNYEIVSLKNFYEHNRDFYEYYRRRAAYLDFKYFVRNQFDVKTKITSALYDLDENFRTSHDHLISQILANDRLEVFLLKKIEELDDRISGNLSMKKDHLTWTASKSSLVELLYSLYLTHSFNGGNIELSEIVKSIEKSWNIDLGNFYKTISEIKNRKNEKTKFLHLLTQNLDRNLEEE</sequence>
<comment type="caution">
    <text evidence="1">The sequence shown here is derived from an EMBL/GenBank/DDBJ whole genome shotgun (WGS) entry which is preliminary data.</text>
</comment>
<gene>
    <name evidence="1" type="ORF">OF897_12340</name>
</gene>
<proteinExistence type="predicted"/>
<protein>
    <submittedName>
        <fullName evidence="1">RteC domain-containing protein</fullName>
    </submittedName>
</protein>